<feature type="region of interest" description="Disordered" evidence="1">
    <location>
        <begin position="92"/>
        <end position="120"/>
    </location>
</feature>
<feature type="compositionally biased region" description="Polar residues" evidence="1">
    <location>
        <begin position="92"/>
        <end position="102"/>
    </location>
</feature>
<organism evidence="2 3">
    <name type="scientific">Rousettus aegyptiacus</name>
    <name type="common">Egyptian fruit bat</name>
    <name type="synonym">Pteropus aegyptiacus</name>
    <dbReference type="NCBI Taxonomy" id="9407"/>
    <lineage>
        <taxon>Eukaryota</taxon>
        <taxon>Metazoa</taxon>
        <taxon>Chordata</taxon>
        <taxon>Craniata</taxon>
        <taxon>Vertebrata</taxon>
        <taxon>Euteleostomi</taxon>
        <taxon>Mammalia</taxon>
        <taxon>Eutheria</taxon>
        <taxon>Laurasiatheria</taxon>
        <taxon>Chiroptera</taxon>
        <taxon>Yinpterochiroptera</taxon>
        <taxon>Pteropodoidea</taxon>
        <taxon>Pteropodidae</taxon>
        <taxon>Rousettinae</taxon>
        <taxon>Rousettus</taxon>
    </lineage>
</organism>
<proteinExistence type="predicted"/>
<evidence type="ECO:0000313" key="3">
    <source>
        <dbReference type="Proteomes" id="UP000593571"/>
    </source>
</evidence>
<accession>A0A7J8IL98</accession>
<protein>
    <submittedName>
        <fullName evidence="2">Uncharacterized protein</fullName>
    </submittedName>
</protein>
<gene>
    <name evidence="2" type="ORF">HJG63_010578</name>
</gene>
<dbReference type="EMBL" id="JACASE010000003">
    <property type="protein sequence ID" value="KAF6485354.1"/>
    <property type="molecule type" value="Genomic_DNA"/>
</dbReference>
<name>A0A7J8IL98_ROUAE</name>
<keyword evidence="3" id="KW-1185">Reference proteome</keyword>
<reference evidence="2 3" key="1">
    <citation type="journal article" date="2020" name="Nature">
        <title>Six reference-quality genomes reveal evolution of bat adaptations.</title>
        <authorList>
            <person name="Jebb D."/>
            <person name="Huang Z."/>
            <person name="Pippel M."/>
            <person name="Hughes G.M."/>
            <person name="Lavrichenko K."/>
            <person name="Devanna P."/>
            <person name="Winkler S."/>
            <person name="Jermiin L.S."/>
            <person name="Skirmuntt E.C."/>
            <person name="Katzourakis A."/>
            <person name="Burkitt-Gray L."/>
            <person name="Ray D.A."/>
            <person name="Sullivan K.A.M."/>
            <person name="Roscito J.G."/>
            <person name="Kirilenko B.M."/>
            <person name="Davalos L.M."/>
            <person name="Corthals A.P."/>
            <person name="Power M.L."/>
            <person name="Jones G."/>
            <person name="Ransome R.D."/>
            <person name="Dechmann D.K.N."/>
            <person name="Locatelli A.G."/>
            <person name="Puechmaille S.J."/>
            <person name="Fedrigo O."/>
            <person name="Jarvis E.D."/>
            <person name="Hiller M."/>
            <person name="Vernes S.C."/>
            <person name="Myers E.W."/>
            <person name="Teeling E.C."/>
        </authorList>
    </citation>
    <scope>NUCLEOTIDE SEQUENCE [LARGE SCALE GENOMIC DNA]</scope>
    <source>
        <strain evidence="2">MRouAeg1</strain>
        <tissue evidence="2">Muscle</tissue>
    </source>
</reference>
<feature type="compositionally biased region" description="Basic residues" evidence="1">
    <location>
        <begin position="103"/>
        <end position="120"/>
    </location>
</feature>
<sequence>MMKQPVKHFQHGCAPEHLRNLKSNVQFGVVCIPATETPSAILCPPATTTTEAFNQVSQTHKCFVKVGFYGYQLRDEFHVLVNGTEQRLPTSDSVMSYNQNLVQKKKKTNKQKTKKCSSSS</sequence>
<dbReference type="Proteomes" id="UP000593571">
    <property type="component" value="Unassembled WGS sequence"/>
</dbReference>
<comment type="caution">
    <text evidence="2">The sequence shown here is derived from an EMBL/GenBank/DDBJ whole genome shotgun (WGS) entry which is preliminary data.</text>
</comment>
<evidence type="ECO:0000313" key="2">
    <source>
        <dbReference type="EMBL" id="KAF6485354.1"/>
    </source>
</evidence>
<evidence type="ECO:0000256" key="1">
    <source>
        <dbReference type="SAM" id="MobiDB-lite"/>
    </source>
</evidence>
<dbReference type="AlphaFoldDB" id="A0A7J8IL98"/>